<organism evidence="2 3">
    <name type="scientific">Mucuna pruriens</name>
    <name type="common">Velvet bean</name>
    <name type="synonym">Dolichos pruriens</name>
    <dbReference type="NCBI Taxonomy" id="157652"/>
    <lineage>
        <taxon>Eukaryota</taxon>
        <taxon>Viridiplantae</taxon>
        <taxon>Streptophyta</taxon>
        <taxon>Embryophyta</taxon>
        <taxon>Tracheophyta</taxon>
        <taxon>Spermatophyta</taxon>
        <taxon>Magnoliopsida</taxon>
        <taxon>eudicotyledons</taxon>
        <taxon>Gunneridae</taxon>
        <taxon>Pentapetalae</taxon>
        <taxon>rosids</taxon>
        <taxon>fabids</taxon>
        <taxon>Fabales</taxon>
        <taxon>Fabaceae</taxon>
        <taxon>Papilionoideae</taxon>
        <taxon>50 kb inversion clade</taxon>
        <taxon>NPAAA clade</taxon>
        <taxon>indigoferoid/millettioid clade</taxon>
        <taxon>Phaseoleae</taxon>
        <taxon>Mucuna</taxon>
    </lineage>
</organism>
<comment type="caution">
    <text evidence="2">The sequence shown here is derived from an EMBL/GenBank/DDBJ whole genome shotgun (WGS) entry which is preliminary data.</text>
</comment>
<feature type="non-terminal residue" evidence="2">
    <location>
        <position position="1"/>
    </location>
</feature>
<evidence type="ECO:0000313" key="2">
    <source>
        <dbReference type="EMBL" id="RDX92356.1"/>
    </source>
</evidence>
<feature type="transmembrane region" description="Helical" evidence="1">
    <location>
        <begin position="88"/>
        <end position="113"/>
    </location>
</feature>
<keyword evidence="1" id="KW-0812">Transmembrane</keyword>
<evidence type="ECO:0000313" key="3">
    <source>
        <dbReference type="Proteomes" id="UP000257109"/>
    </source>
</evidence>
<dbReference type="Proteomes" id="UP000257109">
    <property type="component" value="Unassembled WGS sequence"/>
</dbReference>
<dbReference type="OrthoDB" id="783284at2759"/>
<gene>
    <name evidence="2" type="ORF">CR513_25521</name>
</gene>
<keyword evidence="1" id="KW-1133">Transmembrane helix</keyword>
<sequence>MAYLKFSPAPPHANLTLGFSSSPHFLSISPLKFSSTSSTLRCKGFRRLQVNQRLLTIFATNPNSVGEKSPKEGSDVNGTTNAAGGPPLLTILAGFFVFLVICWSIWSIIMWLIDNHYMPLINEIKHKILFSSQLIYYPHGGIFGFPMCIIERKYEDGGRARSYVQNLGAIIKDEKVAAIEEEIHDTEVLTNIATQVSDSYRSITMYNIAMVANLSQNSYSFKVGVAQTLSEGAIVHE</sequence>
<evidence type="ECO:0000256" key="1">
    <source>
        <dbReference type="SAM" id="Phobius"/>
    </source>
</evidence>
<protein>
    <submittedName>
        <fullName evidence="2">Uncharacterized protein</fullName>
    </submittedName>
</protein>
<keyword evidence="1" id="KW-0472">Membrane</keyword>
<reference evidence="2" key="1">
    <citation type="submission" date="2018-05" db="EMBL/GenBank/DDBJ databases">
        <title>Draft genome of Mucuna pruriens seed.</title>
        <authorList>
            <person name="Nnadi N.E."/>
            <person name="Vos R."/>
            <person name="Hasami M.H."/>
            <person name="Devisetty U.K."/>
            <person name="Aguiy J.C."/>
        </authorList>
    </citation>
    <scope>NUCLEOTIDE SEQUENCE [LARGE SCALE GENOMIC DNA]</scope>
    <source>
        <strain evidence="2">JCA_2017</strain>
    </source>
</reference>
<accession>A0A371GPB8</accession>
<dbReference type="EMBL" id="QJKJ01004883">
    <property type="protein sequence ID" value="RDX92356.1"/>
    <property type="molecule type" value="Genomic_DNA"/>
</dbReference>
<proteinExistence type="predicted"/>
<name>A0A371GPB8_MUCPR</name>
<dbReference type="AlphaFoldDB" id="A0A371GPB8"/>
<keyword evidence="3" id="KW-1185">Reference proteome</keyword>